<sequence>MKTSAKWSVLVSILLVVSLFLTACGGGGTKSSGSKSSGSNGNNQLADKQELNFVSTQDIPTLNSLLATDTTSHLMLDMLKSGLYTYYDEKPVPDMSDGQPEISKDGKTYTFKIRQDAKWSNGDPVKAEDFVFAWQKLIDPKTGSQYADMPAVANIKNAAKILDKNSDLYGKVDQLGAKAKDDKTLVVTLEKPTPYFLGLMAFSNFFPINKKFYEEQGKDYALEPDKLLYNGAYKLEKWQHGTGWTLAKNKDYWDAKNITIDKVNYKVVKDQGTKVNLYKTDKIQAASINADYIPQYKGKPELQIIPGNCVFNLKLNEKTIPAFKNKKVRQAVAMSIDRENFVNVLLGDGSKAANYWIPSDWAFSPDGKDFRDAAPDGYLKGNKDDAKKLWEEAKKELGIKELKMEYLTTDSDQSVKYAEYFAHQIEQGLPGVKISLNKQPWNQYLDLENNGKYQIAGGSGWCPDYQDPTTFLDLLKTGHSFNTMDWNNKEYNKLMEEASKLGTQPAERWKKLQEAEKVLIEDAGIVTLYQNGGAELVKPYIKGLKFPLNGPGTDWRHAKVTKH</sequence>
<accession>A0ABV9GQ39</accession>
<evidence type="ECO:0000256" key="1">
    <source>
        <dbReference type="ARBA" id="ARBA00004196"/>
    </source>
</evidence>
<organism evidence="6 7">
    <name type="scientific">Camelliibacillus cellulosilyticus</name>
    <dbReference type="NCBI Taxonomy" id="2174486"/>
    <lineage>
        <taxon>Bacteria</taxon>
        <taxon>Bacillati</taxon>
        <taxon>Bacillota</taxon>
        <taxon>Bacilli</taxon>
        <taxon>Bacillales</taxon>
        <taxon>Sporolactobacillaceae</taxon>
        <taxon>Camelliibacillus</taxon>
    </lineage>
</organism>
<comment type="caution">
    <text evidence="6">The sequence shown here is derived from an EMBL/GenBank/DDBJ whole genome shotgun (WGS) entry which is preliminary data.</text>
</comment>
<dbReference type="PANTHER" id="PTHR30290:SF10">
    <property type="entry name" value="PERIPLASMIC OLIGOPEPTIDE-BINDING PROTEIN-RELATED"/>
    <property type="match status" value="1"/>
</dbReference>
<dbReference type="Pfam" id="PF00496">
    <property type="entry name" value="SBP_bac_5"/>
    <property type="match status" value="1"/>
</dbReference>
<comment type="subcellular location">
    <subcellularLocation>
        <location evidence="1">Cell envelope</location>
    </subcellularLocation>
</comment>
<dbReference type="Gene3D" id="3.90.76.10">
    <property type="entry name" value="Dipeptide-binding Protein, Domain 1"/>
    <property type="match status" value="1"/>
</dbReference>
<dbReference type="Proteomes" id="UP001596022">
    <property type="component" value="Unassembled WGS sequence"/>
</dbReference>
<dbReference type="CDD" id="cd08504">
    <property type="entry name" value="PBP2_OppA"/>
    <property type="match status" value="1"/>
</dbReference>
<reference evidence="7" key="1">
    <citation type="journal article" date="2019" name="Int. J. Syst. Evol. Microbiol.">
        <title>The Global Catalogue of Microorganisms (GCM) 10K type strain sequencing project: providing services to taxonomists for standard genome sequencing and annotation.</title>
        <authorList>
            <consortium name="The Broad Institute Genomics Platform"/>
            <consortium name="The Broad Institute Genome Sequencing Center for Infectious Disease"/>
            <person name="Wu L."/>
            <person name="Ma J."/>
        </authorList>
    </citation>
    <scope>NUCLEOTIDE SEQUENCE [LARGE SCALE GENOMIC DNA]</scope>
    <source>
        <strain evidence="7">CGMCC 1.16306</strain>
    </source>
</reference>
<dbReference type="PIRSF" id="PIRSF002741">
    <property type="entry name" value="MppA"/>
    <property type="match status" value="1"/>
</dbReference>
<keyword evidence="7" id="KW-1185">Reference proteome</keyword>
<dbReference type="RefSeq" id="WP_376847213.1">
    <property type="nucleotide sequence ID" value="NZ_JBHSFW010000016.1"/>
</dbReference>
<proteinExistence type="inferred from homology"/>
<feature type="domain" description="Solute-binding protein family 5" evidence="5">
    <location>
        <begin position="90"/>
        <end position="478"/>
    </location>
</feature>
<dbReference type="PROSITE" id="PS51257">
    <property type="entry name" value="PROKAR_LIPOPROTEIN"/>
    <property type="match status" value="1"/>
</dbReference>
<name>A0ABV9GQ39_9BACL</name>
<dbReference type="InterPro" id="IPR039424">
    <property type="entry name" value="SBP_5"/>
</dbReference>
<dbReference type="EMBL" id="JBHSFW010000016">
    <property type="protein sequence ID" value="MFC4620113.1"/>
    <property type="molecule type" value="Genomic_DNA"/>
</dbReference>
<evidence type="ECO:0000256" key="4">
    <source>
        <dbReference type="ARBA" id="ARBA00022729"/>
    </source>
</evidence>
<keyword evidence="4" id="KW-0732">Signal</keyword>
<keyword evidence="3" id="KW-0813">Transport</keyword>
<dbReference type="Gene3D" id="3.40.190.10">
    <property type="entry name" value="Periplasmic binding protein-like II"/>
    <property type="match status" value="1"/>
</dbReference>
<dbReference type="SUPFAM" id="SSF53850">
    <property type="entry name" value="Periplasmic binding protein-like II"/>
    <property type="match status" value="1"/>
</dbReference>
<dbReference type="InterPro" id="IPR030678">
    <property type="entry name" value="Peptide/Ni-bd"/>
</dbReference>
<evidence type="ECO:0000313" key="7">
    <source>
        <dbReference type="Proteomes" id="UP001596022"/>
    </source>
</evidence>
<dbReference type="Gene3D" id="3.10.105.10">
    <property type="entry name" value="Dipeptide-binding Protein, Domain 3"/>
    <property type="match status" value="1"/>
</dbReference>
<gene>
    <name evidence="6" type="ORF">ACFO4N_15475</name>
</gene>
<dbReference type="PANTHER" id="PTHR30290">
    <property type="entry name" value="PERIPLASMIC BINDING COMPONENT OF ABC TRANSPORTER"/>
    <property type="match status" value="1"/>
</dbReference>
<dbReference type="InterPro" id="IPR000914">
    <property type="entry name" value="SBP_5_dom"/>
</dbReference>
<comment type="similarity">
    <text evidence="2">Belongs to the bacterial solute-binding protein 5 family.</text>
</comment>
<evidence type="ECO:0000256" key="2">
    <source>
        <dbReference type="ARBA" id="ARBA00005695"/>
    </source>
</evidence>
<protein>
    <submittedName>
        <fullName evidence="6">Peptide ABC transporter substrate-binding protein</fullName>
    </submittedName>
</protein>
<evidence type="ECO:0000259" key="5">
    <source>
        <dbReference type="Pfam" id="PF00496"/>
    </source>
</evidence>
<evidence type="ECO:0000256" key="3">
    <source>
        <dbReference type="ARBA" id="ARBA00022448"/>
    </source>
</evidence>
<evidence type="ECO:0000313" key="6">
    <source>
        <dbReference type="EMBL" id="MFC4620113.1"/>
    </source>
</evidence>